<sequence length="93" mass="10386">MCLFARNARPSRIFVPDDGEQTVERNALFRPQTHLGMPHCEKLLLEQGFLRTDRPPISPHTAPHRRSGSSYGEAKKRDNTDMTSAAGPPAETD</sequence>
<gene>
    <name evidence="2" type="ORF">AAFF_G00203070</name>
</gene>
<protein>
    <submittedName>
        <fullName evidence="2">Uncharacterized protein</fullName>
    </submittedName>
</protein>
<dbReference type="EMBL" id="JAINUG010000027">
    <property type="protein sequence ID" value="KAJ8410326.1"/>
    <property type="molecule type" value="Genomic_DNA"/>
</dbReference>
<feature type="region of interest" description="Disordered" evidence="1">
    <location>
        <begin position="51"/>
        <end position="93"/>
    </location>
</feature>
<proteinExistence type="predicted"/>
<accession>A0AAD7SX48</accession>
<dbReference type="AlphaFoldDB" id="A0AAD7SX48"/>
<reference evidence="2" key="1">
    <citation type="journal article" date="2023" name="Science">
        <title>Genome structures resolve the early diversification of teleost fishes.</title>
        <authorList>
            <person name="Parey E."/>
            <person name="Louis A."/>
            <person name="Montfort J."/>
            <person name="Bouchez O."/>
            <person name="Roques C."/>
            <person name="Iampietro C."/>
            <person name="Lluch J."/>
            <person name="Castinel A."/>
            <person name="Donnadieu C."/>
            <person name="Desvignes T."/>
            <person name="Floi Bucao C."/>
            <person name="Jouanno E."/>
            <person name="Wen M."/>
            <person name="Mejri S."/>
            <person name="Dirks R."/>
            <person name="Jansen H."/>
            <person name="Henkel C."/>
            <person name="Chen W.J."/>
            <person name="Zahm M."/>
            <person name="Cabau C."/>
            <person name="Klopp C."/>
            <person name="Thompson A.W."/>
            <person name="Robinson-Rechavi M."/>
            <person name="Braasch I."/>
            <person name="Lecointre G."/>
            <person name="Bobe J."/>
            <person name="Postlethwait J.H."/>
            <person name="Berthelot C."/>
            <person name="Roest Crollius H."/>
            <person name="Guiguen Y."/>
        </authorList>
    </citation>
    <scope>NUCLEOTIDE SEQUENCE</scope>
    <source>
        <strain evidence="2">NC1722</strain>
    </source>
</reference>
<evidence type="ECO:0000313" key="2">
    <source>
        <dbReference type="EMBL" id="KAJ8410326.1"/>
    </source>
</evidence>
<comment type="caution">
    <text evidence="2">The sequence shown here is derived from an EMBL/GenBank/DDBJ whole genome shotgun (WGS) entry which is preliminary data.</text>
</comment>
<dbReference type="Proteomes" id="UP001221898">
    <property type="component" value="Unassembled WGS sequence"/>
</dbReference>
<keyword evidence="3" id="KW-1185">Reference proteome</keyword>
<evidence type="ECO:0000256" key="1">
    <source>
        <dbReference type="SAM" id="MobiDB-lite"/>
    </source>
</evidence>
<evidence type="ECO:0000313" key="3">
    <source>
        <dbReference type="Proteomes" id="UP001221898"/>
    </source>
</evidence>
<organism evidence="2 3">
    <name type="scientific">Aldrovandia affinis</name>
    <dbReference type="NCBI Taxonomy" id="143900"/>
    <lineage>
        <taxon>Eukaryota</taxon>
        <taxon>Metazoa</taxon>
        <taxon>Chordata</taxon>
        <taxon>Craniata</taxon>
        <taxon>Vertebrata</taxon>
        <taxon>Euteleostomi</taxon>
        <taxon>Actinopterygii</taxon>
        <taxon>Neopterygii</taxon>
        <taxon>Teleostei</taxon>
        <taxon>Notacanthiformes</taxon>
        <taxon>Halosauridae</taxon>
        <taxon>Aldrovandia</taxon>
    </lineage>
</organism>
<name>A0AAD7SX48_9TELE</name>